<gene>
    <name evidence="1" type="ORF">OCBIM_22034796mg</name>
</gene>
<reference evidence="1" key="1">
    <citation type="submission" date="2015-07" db="EMBL/GenBank/DDBJ databases">
        <title>MeaNS - Measles Nucleotide Surveillance Program.</title>
        <authorList>
            <person name="Tran T."/>
            <person name="Druce J."/>
        </authorList>
    </citation>
    <scope>NUCLEOTIDE SEQUENCE</scope>
    <source>
        <strain evidence="1">UCB-OBI-ISO-001</strain>
        <tissue evidence="1">Gonad</tissue>
    </source>
</reference>
<dbReference type="PANTHER" id="PTHR47027:SF20">
    <property type="entry name" value="REVERSE TRANSCRIPTASE-LIKE PROTEIN WITH RNA-DIRECTED DNA POLYMERASE DOMAIN"/>
    <property type="match status" value="1"/>
</dbReference>
<accession>A0A0L8GFU2</accession>
<name>A0A0L8GFU2_OCTBM</name>
<dbReference type="EMBL" id="KQ422176">
    <property type="protein sequence ID" value="KOF75415.1"/>
    <property type="molecule type" value="Genomic_DNA"/>
</dbReference>
<sequence length="221" mass="25616">MQRILNNFSCASKAFGLTISIKKTELFITNLDSIVFNDVKMDKEIEGRIRKAISAFSKLYNMLWCSHDISLKVKVNEYKSVVFTTLFYGAESWTLCQKHINQLDAFHRRCLRIISNIKPGVHIHNNGVLTKYNISGIEAILIKVQLSWSGHLSRISDIRIPKQLPFHQFQTGRPLLRFKDRLKDNLKRCNIQFSSWENKASERGIWRHSSKIDSNTGTNFV</sequence>
<evidence type="ECO:0000313" key="1">
    <source>
        <dbReference type="EMBL" id="KOF75415.1"/>
    </source>
</evidence>
<dbReference type="AlphaFoldDB" id="A0A0L8GFU2"/>
<dbReference type="STRING" id="37653.A0A0L8GFU2"/>
<dbReference type="OrthoDB" id="425014at2759"/>
<dbReference type="PANTHER" id="PTHR47027">
    <property type="entry name" value="REVERSE TRANSCRIPTASE DOMAIN-CONTAINING PROTEIN"/>
    <property type="match status" value="1"/>
</dbReference>
<proteinExistence type="predicted"/>
<evidence type="ECO:0008006" key="2">
    <source>
        <dbReference type="Google" id="ProtNLM"/>
    </source>
</evidence>
<protein>
    <recommendedName>
        <fullName evidence="2">Reverse transcriptase domain-containing protein</fullName>
    </recommendedName>
</protein>
<organism evidence="1">
    <name type="scientific">Octopus bimaculoides</name>
    <name type="common">California two-spotted octopus</name>
    <dbReference type="NCBI Taxonomy" id="37653"/>
    <lineage>
        <taxon>Eukaryota</taxon>
        <taxon>Metazoa</taxon>
        <taxon>Spiralia</taxon>
        <taxon>Lophotrochozoa</taxon>
        <taxon>Mollusca</taxon>
        <taxon>Cephalopoda</taxon>
        <taxon>Coleoidea</taxon>
        <taxon>Octopodiformes</taxon>
        <taxon>Octopoda</taxon>
        <taxon>Incirrata</taxon>
        <taxon>Octopodidae</taxon>
        <taxon>Octopus</taxon>
    </lineage>
</organism>